<protein>
    <submittedName>
        <fullName evidence="1">Uncharacterized protein</fullName>
    </submittedName>
</protein>
<accession>A0ACC2S024</accession>
<gene>
    <name evidence="1" type="ORF">DSO57_1001630</name>
</gene>
<sequence>MTDSDCAKQEQHNVTLKILYSTQKCINTKPKSPTLSRKFPRFHLLTPQGGCRNIFDYSLFGKGALDELSLDMSNVMD</sequence>
<proteinExistence type="predicted"/>
<keyword evidence="2" id="KW-1185">Reference proteome</keyword>
<reference evidence="1" key="1">
    <citation type="submission" date="2022-04" db="EMBL/GenBank/DDBJ databases">
        <title>Genome of the entomopathogenic fungus Entomophthora muscae.</title>
        <authorList>
            <person name="Elya C."/>
            <person name="Lovett B.R."/>
            <person name="Lee E."/>
            <person name="Macias A.M."/>
            <person name="Hajek A.E."/>
            <person name="De Bivort B.L."/>
            <person name="Kasson M.T."/>
            <person name="De Fine Licht H.H."/>
            <person name="Stajich J.E."/>
        </authorList>
    </citation>
    <scope>NUCLEOTIDE SEQUENCE</scope>
    <source>
        <strain evidence="1">Berkeley</strain>
    </source>
</reference>
<dbReference type="Proteomes" id="UP001165960">
    <property type="component" value="Unassembled WGS sequence"/>
</dbReference>
<dbReference type="EMBL" id="QTSX02006393">
    <property type="protein sequence ID" value="KAJ9055650.1"/>
    <property type="molecule type" value="Genomic_DNA"/>
</dbReference>
<organism evidence="1 2">
    <name type="scientific">Entomophthora muscae</name>
    <dbReference type="NCBI Taxonomy" id="34485"/>
    <lineage>
        <taxon>Eukaryota</taxon>
        <taxon>Fungi</taxon>
        <taxon>Fungi incertae sedis</taxon>
        <taxon>Zoopagomycota</taxon>
        <taxon>Entomophthoromycotina</taxon>
        <taxon>Entomophthoromycetes</taxon>
        <taxon>Entomophthorales</taxon>
        <taxon>Entomophthoraceae</taxon>
        <taxon>Entomophthora</taxon>
    </lineage>
</organism>
<evidence type="ECO:0000313" key="2">
    <source>
        <dbReference type="Proteomes" id="UP001165960"/>
    </source>
</evidence>
<evidence type="ECO:0000313" key="1">
    <source>
        <dbReference type="EMBL" id="KAJ9055650.1"/>
    </source>
</evidence>
<name>A0ACC2S024_9FUNG</name>
<comment type="caution">
    <text evidence="1">The sequence shown here is derived from an EMBL/GenBank/DDBJ whole genome shotgun (WGS) entry which is preliminary data.</text>
</comment>